<dbReference type="PANTHER" id="PTHR11839">
    <property type="entry name" value="UDP/ADP-SUGAR PYROPHOSPHATASE"/>
    <property type="match status" value="1"/>
</dbReference>
<evidence type="ECO:0000259" key="2">
    <source>
        <dbReference type="PROSITE" id="PS51462"/>
    </source>
</evidence>
<dbReference type="InterPro" id="IPR015797">
    <property type="entry name" value="NUDIX_hydrolase-like_dom_sf"/>
</dbReference>
<keyword evidence="1 3" id="KW-0378">Hydrolase</keyword>
<evidence type="ECO:0000313" key="3">
    <source>
        <dbReference type="EMBL" id="KAJ3184640.1"/>
    </source>
</evidence>
<comment type="caution">
    <text evidence="3">The sequence shown here is derived from an EMBL/GenBank/DDBJ whole genome shotgun (WGS) entry which is preliminary data.</text>
</comment>
<evidence type="ECO:0000313" key="4">
    <source>
        <dbReference type="Proteomes" id="UP001212152"/>
    </source>
</evidence>
<organism evidence="3 4">
    <name type="scientific">Geranomyces variabilis</name>
    <dbReference type="NCBI Taxonomy" id="109894"/>
    <lineage>
        <taxon>Eukaryota</taxon>
        <taxon>Fungi</taxon>
        <taxon>Fungi incertae sedis</taxon>
        <taxon>Chytridiomycota</taxon>
        <taxon>Chytridiomycota incertae sedis</taxon>
        <taxon>Chytridiomycetes</taxon>
        <taxon>Spizellomycetales</taxon>
        <taxon>Powellomycetaceae</taxon>
        <taxon>Geranomyces</taxon>
    </lineage>
</organism>
<accession>A0AAD5TTY7</accession>
<dbReference type="PANTHER" id="PTHR11839:SF1">
    <property type="entry name" value="ADP-SUGAR PYROPHOSPHATASE"/>
    <property type="match status" value="1"/>
</dbReference>
<sequence length="253" mass="26903">MDAPVQSLPLPPAGILSLNTLASALTALPSVSFTPLVGHPKWLSLVKATFKDPSGTERTWELVERIHSKPAAVDKPNPSADENVTDAVDVVAVVNPSKSPARFPAEATILLVLQFRPATRKWTLEFPSGLCEKLTGVGDGLVDPGESPRVAALRELREETGYVGVISSVGPPIAYEPGITSSCSRMVLAKIDPDTAENATPQPAREADEWSLKTVAVPMAGLLDSLNGLAKDLPELRIDSRLYSFAAGLAHRL</sequence>
<protein>
    <submittedName>
        <fullName evidence="3">Nudix hydrolase-like protein</fullName>
    </submittedName>
</protein>
<dbReference type="GO" id="GO:0016787">
    <property type="term" value="F:hydrolase activity"/>
    <property type="evidence" value="ECO:0007669"/>
    <property type="project" value="UniProtKB-KW"/>
</dbReference>
<evidence type="ECO:0000256" key="1">
    <source>
        <dbReference type="ARBA" id="ARBA00022801"/>
    </source>
</evidence>
<dbReference type="CDD" id="cd18888">
    <property type="entry name" value="NUDIX_ADPRase_Nudt5"/>
    <property type="match status" value="1"/>
</dbReference>
<dbReference type="Pfam" id="PF00293">
    <property type="entry name" value="NUDIX"/>
    <property type="match status" value="1"/>
</dbReference>
<dbReference type="AlphaFoldDB" id="A0AAD5TTY7"/>
<dbReference type="Proteomes" id="UP001212152">
    <property type="component" value="Unassembled WGS sequence"/>
</dbReference>
<reference evidence="3" key="1">
    <citation type="submission" date="2020-05" db="EMBL/GenBank/DDBJ databases">
        <title>Phylogenomic resolution of chytrid fungi.</title>
        <authorList>
            <person name="Stajich J.E."/>
            <person name="Amses K."/>
            <person name="Simmons R."/>
            <person name="Seto K."/>
            <person name="Myers J."/>
            <person name="Bonds A."/>
            <person name="Quandt C.A."/>
            <person name="Barry K."/>
            <person name="Liu P."/>
            <person name="Grigoriev I."/>
            <person name="Longcore J.E."/>
            <person name="James T.Y."/>
        </authorList>
    </citation>
    <scope>NUCLEOTIDE SEQUENCE</scope>
    <source>
        <strain evidence="3">JEL0379</strain>
    </source>
</reference>
<dbReference type="SUPFAM" id="SSF55811">
    <property type="entry name" value="Nudix"/>
    <property type="match status" value="1"/>
</dbReference>
<dbReference type="PROSITE" id="PS51462">
    <property type="entry name" value="NUDIX"/>
    <property type="match status" value="1"/>
</dbReference>
<dbReference type="InterPro" id="IPR020084">
    <property type="entry name" value="NUDIX_hydrolase_CS"/>
</dbReference>
<dbReference type="GO" id="GO:0019693">
    <property type="term" value="P:ribose phosphate metabolic process"/>
    <property type="evidence" value="ECO:0007669"/>
    <property type="project" value="TreeGrafter"/>
</dbReference>
<dbReference type="Gene3D" id="3.90.79.10">
    <property type="entry name" value="Nucleoside Triphosphate Pyrophosphohydrolase"/>
    <property type="match status" value="1"/>
</dbReference>
<dbReference type="PROSITE" id="PS00893">
    <property type="entry name" value="NUDIX_BOX"/>
    <property type="match status" value="1"/>
</dbReference>
<feature type="domain" description="Nudix hydrolase" evidence="2">
    <location>
        <begin position="84"/>
        <end position="238"/>
    </location>
</feature>
<gene>
    <name evidence="3" type="primary">NUDT5</name>
    <name evidence="3" type="ORF">HDU87_004043</name>
</gene>
<keyword evidence="4" id="KW-1185">Reference proteome</keyword>
<proteinExistence type="predicted"/>
<dbReference type="GO" id="GO:0006753">
    <property type="term" value="P:nucleoside phosphate metabolic process"/>
    <property type="evidence" value="ECO:0007669"/>
    <property type="project" value="TreeGrafter"/>
</dbReference>
<dbReference type="InterPro" id="IPR000086">
    <property type="entry name" value="NUDIX_hydrolase_dom"/>
</dbReference>
<dbReference type="EMBL" id="JADGJQ010000003">
    <property type="protein sequence ID" value="KAJ3184640.1"/>
    <property type="molecule type" value="Genomic_DNA"/>
</dbReference>
<name>A0AAD5TTY7_9FUNG</name>